<name>A0A922FPB3_CARIL</name>
<feature type="domain" description="Reverse transcriptase zinc-binding" evidence="1">
    <location>
        <begin position="150"/>
        <end position="234"/>
    </location>
</feature>
<organism evidence="2 3">
    <name type="scientific">Carya illinoinensis</name>
    <name type="common">Pecan</name>
    <dbReference type="NCBI Taxonomy" id="32201"/>
    <lineage>
        <taxon>Eukaryota</taxon>
        <taxon>Viridiplantae</taxon>
        <taxon>Streptophyta</taxon>
        <taxon>Embryophyta</taxon>
        <taxon>Tracheophyta</taxon>
        <taxon>Spermatophyta</taxon>
        <taxon>Magnoliopsida</taxon>
        <taxon>eudicotyledons</taxon>
        <taxon>Gunneridae</taxon>
        <taxon>Pentapetalae</taxon>
        <taxon>rosids</taxon>
        <taxon>fabids</taxon>
        <taxon>Fagales</taxon>
        <taxon>Juglandaceae</taxon>
        <taxon>Carya</taxon>
    </lineage>
</organism>
<evidence type="ECO:0000313" key="3">
    <source>
        <dbReference type="Proteomes" id="UP000811246"/>
    </source>
</evidence>
<sequence length="313" mass="36417">MEPEALWKVVVHSKYGNLWGGWCTREGNGSYGVGMWKQIRRGWRMFANNTKLLVGEGTRISFWRDIWCGEEALKDTFPCVYLVACDQEASVADLLVRSGDQVHWNITFCRAAHDWEVNSFTDLFNRVYSMKPNGLHEDKLWWKHTGKGIFSVCSYYKALTATPNVSFPWKRLWRNKAPHKTLFFVWTAALGKILTTDNLRKRRVIITDWCCMRKKDGESVNHLLLHCETARALWCEVFRQVGLNWVMPKSVLELLASWACREEIYMSKLCGRWYLSASCGAFGKSEMNEHLKIRRGHLRSFVSICSALYFYGL</sequence>
<dbReference type="InterPro" id="IPR026960">
    <property type="entry name" value="RVT-Znf"/>
</dbReference>
<dbReference type="PANTHER" id="PTHR36617:SF16">
    <property type="entry name" value="OS04G0516500 PROTEIN"/>
    <property type="match status" value="1"/>
</dbReference>
<dbReference type="Pfam" id="PF13966">
    <property type="entry name" value="zf-RVT"/>
    <property type="match status" value="1"/>
</dbReference>
<gene>
    <name evidence="2" type="ORF">I3842_02G057200</name>
</gene>
<dbReference type="EMBL" id="CM031826">
    <property type="protein sequence ID" value="KAG6725969.1"/>
    <property type="molecule type" value="Genomic_DNA"/>
</dbReference>
<dbReference type="AlphaFoldDB" id="A0A922FPB3"/>
<dbReference type="PANTHER" id="PTHR36617">
    <property type="entry name" value="PROTEIN, PUTATIVE-RELATED"/>
    <property type="match status" value="1"/>
</dbReference>
<comment type="caution">
    <text evidence="2">The sequence shown here is derived from an EMBL/GenBank/DDBJ whole genome shotgun (WGS) entry which is preliminary data.</text>
</comment>
<accession>A0A922FPB3</accession>
<proteinExistence type="predicted"/>
<protein>
    <recommendedName>
        <fullName evidence="1">Reverse transcriptase zinc-binding domain-containing protein</fullName>
    </recommendedName>
</protein>
<dbReference type="Proteomes" id="UP000811246">
    <property type="component" value="Chromosome 2"/>
</dbReference>
<reference evidence="2" key="1">
    <citation type="submission" date="2021-01" db="EMBL/GenBank/DDBJ databases">
        <authorList>
            <person name="Lovell J.T."/>
            <person name="Bentley N."/>
            <person name="Bhattarai G."/>
            <person name="Jenkins J.W."/>
            <person name="Sreedasyam A."/>
            <person name="Alarcon Y."/>
            <person name="Bock C."/>
            <person name="Boston L."/>
            <person name="Carlson J."/>
            <person name="Cervantes K."/>
            <person name="Clermont K."/>
            <person name="Krom N."/>
            <person name="Kubenka K."/>
            <person name="Mamidi S."/>
            <person name="Mattison C."/>
            <person name="Monteros M."/>
            <person name="Pisani C."/>
            <person name="Plott C."/>
            <person name="Rajasekar S."/>
            <person name="Rhein H.S."/>
            <person name="Rohla C."/>
            <person name="Song M."/>
            <person name="Hilaire R.S."/>
            <person name="Shu S."/>
            <person name="Wells L."/>
            <person name="Wang X."/>
            <person name="Webber J."/>
            <person name="Heerema R.J."/>
            <person name="Klein P."/>
            <person name="Conner P."/>
            <person name="Grauke L."/>
            <person name="Grimwood J."/>
            <person name="Schmutz J."/>
            <person name="Randall J.J."/>
        </authorList>
    </citation>
    <scope>NUCLEOTIDE SEQUENCE</scope>
    <source>
        <tissue evidence="2">Leaf</tissue>
    </source>
</reference>
<evidence type="ECO:0000313" key="2">
    <source>
        <dbReference type="EMBL" id="KAG6725969.1"/>
    </source>
</evidence>
<evidence type="ECO:0000259" key="1">
    <source>
        <dbReference type="Pfam" id="PF13966"/>
    </source>
</evidence>